<accession>A0ABR4FKN6</accession>
<evidence type="ECO:0000313" key="1">
    <source>
        <dbReference type="EMBL" id="KAL2783627.1"/>
    </source>
</evidence>
<protein>
    <submittedName>
        <fullName evidence="1">Uncharacterized protein</fullName>
    </submittedName>
</protein>
<comment type="caution">
    <text evidence="1">The sequence shown here is derived from an EMBL/GenBank/DDBJ whole genome shotgun (WGS) entry which is preliminary data.</text>
</comment>
<sequence length="198" mass="22065">MLRTMDDYNADVNIRLDRAPSDRQTKLVAREPHLSCESFDSPAANASHTIWPKPPSEITGRFSSRHWNCGFASKIATWLFARTSPPSEVCRRKHKPPSSIATIATICRFLRTVRLASRILASRNSTTFEFGAESCGGAKYIICRMTQVASRRVLSSGAMPKFYCTPTVPPVPPRLASTDEHYAPDCPTSETFARRLAM</sequence>
<dbReference type="EMBL" id="JBFTWV010000223">
    <property type="protein sequence ID" value="KAL2783627.1"/>
    <property type="molecule type" value="Genomic_DNA"/>
</dbReference>
<gene>
    <name evidence="1" type="ORF">BJX66DRAFT_119451</name>
</gene>
<keyword evidence="2" id="KW-1185">Reference proteome</keyword>
<evidence type="ECO:0000313" key="2">
    <source>
        <dbReference type="Proteomes" id="UP001610563"/>
    </source>
</evidence>
<reference evidence="1 2" key="1">
    <citation type="submission" date="2024-07" db="EMBL/GenBank/DDBJ databases">
        <title>Section-level genome sequencing and comparative genomics of Aspergillus sections Usti and Cavernicolus.</title>
        <authorList>
            <consortium name="Lawrence Berkeley National Laboratory"/>
            <person name="Nybo J.L."/>
            <person name="Vesth T.C."/>
            <person name="Theobald S."/>
            <person name="Frisvad J.C."/>
            <person name="Larsen T.O."/>
            <person name="Kjaerboelling I."/>
            <person name="Rothschild-Mancinelli K."/>
            <person name="Lyhne E.K."/>
            <person name="Kogle M.E."/>
            <person name="Barry K."/>
            <person name="Clum A."/>
            <person name="Na H."/>
            <person name="Ledsgaard L."/>
            <person name="Lin J."/>
            <person name="Lipzen A."/>
            <person name="Kuo A."/>
            <person name="Riley R."/>
            <person name="Mondo S."/>
            <person name="Labutti K."/>
            <person name="Haridas S."/>
            <person name="Pangalinan J."/>
            <person name="Salamov A.A."/>
            <person name="Simmons B.A."/>
            <person name="Magnuson J.K."/>
            <person name="Chen J."/>
            <person name="Drula E."/>
            <person name="Henrissat B."/>
            <person name="Wiebenga A."/>
            <person name="Lubbers R.J."/>
            <person name="Gomes A.C."/>
            <person name="Makela M.R."/>
            <person name="Stajich J."/>
            <person name="Grigoriev I.V."/>
            <person name="Mortensen U.H."/>
            <person name="De Vries R.P."/>
            <person name="Baker S.E."/>
            <person name="Andersen M.R."/>
        </authorList>
    </citation>
    <scope>NUCLEOTIDE SEQUENCE [LARGE SCALE GENOMIC DNA]</scope>
    <source>
        <strain evidence="1 2">CBS 209.92</strain>
    </source>
</reference>
<proteinExistence type="predicted"/>
<dbReference type="Proteomes" id="UP001610563">
    <property type="component" value="Unassembled WGS sequence"/>
</dbReference>
<organism evidence="1 2">
    <name type="scientific">Aspergillus keveii</name>
    <dbReference type="NCBI Taxonomy" id="714993"/>
    <lineage>
        <taxon>Eukaryota</taxon>
        <taxon>Fungi</taxon>
        <taxon>Dikarya</taxon>
        <taxon>Ascomycota</taxon>
        <taxon>Pezizomycotina</taxon>
        <taxon>Eurotiomycetes</taxon>
        <taxon>Eurotiomycetidae</taxon>
        <taxon>Eurotiales</taxon>
        <taxon>Aspergillaceae</taxon>
        <taxon>Aspergillus</taxon>
        <taxon>Aspergillus subgen. Nidulantes</taxon>
    </lineage>
</organism>
<name>A0ABR4FKN6_9EURO</name>